<accession>A0A2G9RZ46</accession>
<feature type="compositionally biased region" description="Basic and acidic residues" evidence="14">
    <location>
        <begin position="16"/>
        <end position="36"/>
    </location>
</feature>
<organism evidence="16 17">
    <name type="scientific">Aquarana catesbeiana</name>
    <name type="common">American bullfrog</name>
    <name type="synonym">Rana catesbeiana</name>
    <dbReference type="NCBI Taxonomy" id="8400"/>
    <lineage>
        <taxon>Eukaryota</taxon>
        <taxon>Metazoa</taxon>
        <taxon>Chordata</taxon>
        <taxon>Craniata</taxon>
        <taxon>Vertebrata</taxon>
        <taxon>Euteleostomi</taxon>
        <taxon>Amphibia</taxon>
        <taxon>Batrachia</taxon>
        <taxon>Anura</taxon>
        <taxon>Neobatrachia</taxon>
        <taxon>Ranoidea</taxon>
        <taxon>Ranidae</taxon>
        <taxon>Aquarana</taxon>
    </lineage>
</organism>
<evidence type="ECO:0000313" key="17">
    <source>
        <dbReference type="Proteomes" id="UP000228934"/>
    </source>
</evidence>
<proteinExistence type="predicted"/>
<evidence type="ECO:0000256" key="1">
    <source>
        <dbReference type="ARBA" id="ARBA00004123"/>
    </source>
</evidence>
<keyword evidence="7 13" id="KW-0863">Zinc-finger</keyword>
<feature type="domain" description="ZBR-type" evidence="15">
    <location>
        <begin position="323"/>
        <end position="371"/>
    </location>
</feature>
<dbReference type="InterPro" id="IPR044064">
    <property type="entry name" value="ZF_ZBR"/>
</dbReference>
<dbReference type="Pfam" id="PF00646">
    <property type="entry name" value="F-box"/>
    <property type="match status" value="1"/>
</dbReference>
<name>A0A2G9RZ46_AQUCT</name>
<dbReference type="FunFam" id="2.20.25.20:FF:000006">
    <property type="entry name" value="F-box only protein 5"/>
    <property type="match status" value="1"/>
</dbReference>
<comment type="subcellular location">
    <subcellularLocation>
        <location evidence="2">Cytoplasm</location>
    </subcellularLocation>
    <subcellularLocation>
        <location evidence="1">Nucleus</location>
    </subcellularLocation>
</comment>
<keyword evidence="10" id="KW-0862">Zinc</keyword>
<dbReference type="CDD" id="cd20364">
    <property type="entry name" value="BRcat_RBR_FBXO5"/>
    <property type="match status" value="1"/>
</dbReference>
<dbReference type="GO" id="GO:0007088">
    <property type="term" value="P:regulation of mitotic nuclear division"/>
    <property type="evidence" value="ECO:0007669"/>
    <property type="project" value="InterPro"/>
</dbReference>
<evidence type="ECO:0000259" key="15">
    <source>
        <dbReference type="PROSITE" id="PS51872"/>
    </source>
</evidence>
<keyword evidence="5" id="KW-0132">Cell division</keyword>
<keyword evidence="17" id="KW-1185">Reference proteome</keyword>
<feature type="region of interest" description="Disordered" evidence="14">
    <location>
        <begin position="1"/>
        <end position="43"/>
    </location>
</feature>
<keyword evidence="12" id="KW-0131">Cell cycle</keyword>
<evidence type="ECO:0000256" key="7">
    <source>
        <dbReference type="ARBA" id="ARBA00022771"/>
    </source>
</evidence>
<evidence type="ECO:0000256" key="6">
    <source>
        <dbReference type="ARBA" id="ARBA00022723"/>
    </source>
</evidence>
<evidence type="ECO:0000256" key="8">
    <source>
        <dbReference type="ARBA" id="ARBA00022776"/>
    </source>
</evidence>
<dbReference type="GO" id="GO:0005634">
    <property type="term" value="C:nucleus"/>
    <property type="evidence" value="ECO:0007669"/>
    <property type="project" value="UniProtKB-SubCell"/>
</dbReference>
<dbReference type="AlphaFoldDB" id="A0A2G9RZ46"/>
<evidence type="ECO:0000256" key="13">
    <source>
        <dbReference type="PROSITE-ProRule" id="PRU01220"/>
    </source>
</evidence>
<evidence type="ECO:0000313" key="16">
    <source>
        <dbReference type="EMBL" id="PIO33166.1"/>
    </source>
</evidence>
<evidence type="ECO:0000256" key="12">
    <source>
        <dbReference type="ARBA" id="ARBA00023306"/>
    </source>
</evidence>
<dbReference type="Gene3D" id="2.20.25.20">
    <property type="match status" value="1"/>
</dbReference>
<dbReference type="InterPro" id="IPR036047">
    <property type="entry name" value="F-box-like_dom_sf"/>
</dbReference>
<dbReference type="GO" id="GO:0045835">
    <property type="term" value="P:negative regulation of meiotic nuclear division"/>
    <property type="evidence" value="ECO:0007669"/>
    <property type="project" value="InterPro"/>
</dbReference>
<dbReference type="GO" id="GO:0051301">
    <property type="term" value="P:cell division"/>
    <property type="evidence" value="ECO:0007669"/>
    <property type="project" value="UniProtKB-KW"/>
</dbReference>
<evidence type="ECO:0000256" key="5">
    <source>
        <dbReference type="ARBA" id="ARBA00022618"/>
    </source>
</evidence>
<feature type="compositionally biased region" description="Low complexity" evidence="14">
    <location>
        <begin position="1"/>
        <end position="14"/>
    </location>
</feature>
<protein>
    <recommendedName>
        <fullName evidence="15">ZBR-type domain-containing protein</fullName>
    </recommendedName>
</protein>
<dbReference type="PROSITE" id="PS51872">
    <property type="entry name" value="ZF_ZBR"/>
    <property type="match status" value="1"/>
</dbReference>
<comment type="pathway">
    <text evidence="3">Protein modification; protein ubiquitination.</text>
</comment>
<dbReference type="GO" id="GO:0008270">
    <property type="term" value="F:zinc ion binding"/>
    <property type="evidence" value="ECO:0007669"/>
    <property type="project" value="UniProtKB-KW"/>
</dbReference>
<dbReference type="PANTHER" id="PTHR15493">
    <property type="entry name" value="F-BOX ONLY PROTEIN 5 AND 43"/>
    <property type="match status" value="1"/>
</dbReference>
<reference evidence="17" key="1">
    <citation type="journal article" date="2017" name="Nat. Commun.">
        <title>The North American bullfrog draft genome provides insight into hormonal regulation of long noncoding RNA.</title>
        <authorList>
            <person name="Hammond S.A."/>
            <person name="Warren R.L."/>
            <person name="Vandervalk B.P."/>
            <person name="Kucuk E."/>
            <person name="Khan H."/>
            <person name="Gibb E.A."/>
            <person name="Pandoh P."/>
            <person name="Kirk H."/>
            <person name="Zhao Y."/>
            <person name="Jones M."/>
            <person name="Mungall A.J."/>
            <person name="Coope R."/>
            <person name="Pleasance S."/>
            <person name="Moore R.A."/>
            <person name="Holt R.A."/>
            <person name="Round J.M."/>
            <person name="Ohora S."/>
            <person name="Walle B.V."/>
            <person name="Veldhoen N."/>
            <person name="Helbing C.C."/>
            <person name="Birol I."/>
        </authorList>
    </citation>
    <scope>NUCLEOTIDE SEQUENCE [LARGE SCALE GENOMIC DNA]</scope>
</reference>
<sequence>MKCGLKSPTKLSPSKSKHDSSPTKHDSSPTKHDQVPCKEYGSPQKLDCLETNIDQLSPTKVDSFKQDRPVNNKENLLRRLEEAEVNDIDCSPLQDSGYASILQNDSQSQDEEDEFSTSCLPSFETPKQLGSQSEKPASVCFTSMLPVLRFEEAICSTLKKSSKGSPRFDWDAIEEVASSETYGLDKLIGKKMGLERLDILGELFKRDFKHLLSNILRHLSAMDLINVISVSSTWRKIVQRDSWAYSVYQKCHKEICEKEARHAENAATRDSSLFRLPLASVQKIASAACCVSKKKCNKKKPSTPHSRHIEFNEVGKTLVNDKSLKVCRDCGSPAKFDSYLHRAICTRESCQLDFCTLCNCEYHFSKDCMSSVNRNHKYLSQPLPGSKKSKQNLRRL</sequence>
<evidence type="ECO:0000256" key="2">
    <source>
        <dbReference type="ARBA" id="ARBA00004496"/>
    </source>
</evidence>
<dbReference type="Proteomes" id="UP000228934">
    <property type="component" value="Unassembled WGS sequence"/>
</dbReference>
<dbReference type="Gene3D" id="1.20.1280.50">
    <property type="match status" value="1"/>
</dbReference>
<evidence type="ECO:0000256" key="4">
    <source>
        <dbReference type="ARBA" id="ARBA00022490"/>
    </source>
</evidence>
<keyword evidence="11" id="KW-0539">Nucleus</keyword>
<evidence type="ECO:0000256" key="10">
    <source>
        <dbReference type="ARBA" id="ARBA00022833"/>
    </source>
</evidence>
<dbReference type="GO" id="GO:0005737">
    <property type="term" value="C:cytoplasm"/>
    <property type="evidence" value="ECO:0007669"/>
    <property type="project" value="UniProtKB-SubCell"/>
</dbReference>
<evidence type="ECO:0000256" key="9">
    <source>
        <dbReference type="ARBA" id="ARBA00022786"/>
    </source>
</evidence>
<dbReference type="UniPathway" id="UPA00143"/>
<dbReference type="GO" id="GO:0016567">
    <property type="term" value="P:protein ubiquitination"/>
    <property type="evidence" value="ECO:0007669"/>
    <property type="project" value="UniProtKB-UniPathway"/>
</dbReference>
<evidence type="ECO:0000256" key="11">
    <source>
        <dbReference type="ARBA" id="ARBA00023242"/>
    </source>
</evidence>
<evidence type="ECO:0000256" key="3">
    <source>
        <dbReference type="ARBA" id="ARBA00004906"/>
    </source>
</evidence>
<keyword evidence="4" id="KW-0963">Cytoplasm</keyword>
<dbReference type="OrthoDB" id="9984940at2759"/>
<evidence type="ECO:0000256" key="14">
    <source>
        <dbReference type="SAM" id="MobiDB-lite"/>
    </source>
</evidence>
<keyword evidence="6" id="KW-0479">Metal-binding</keyword>
<dbReference type="InterPro" id="IPR047147">
    <property type="entry name" value="FBX5_43"/>
</dbReference>
<keyword evidence="8" id="KW-0498">Mitosis</keyword>
<dbReference type="PANTHER" id="PTHR15493:SF8">
    <property type="entry name" value="F-BOX ONLY PROTEIN 5"/>
    <property type="match status" value="1"/>
</dbReference>
<dbReference type="EMBL" id="KV929661">
    <property type="protein sequence ID" value="PIO33166.1"/>
    <property type="molecule type" value="Genomic_DNA"/>
</dbReference>
<dbReference type="InterPro" id="IPR001810">
    <property type="entry name" value="F-box_dom"/>
</dbReference>
<gene>
    <name evidence="16" type="ORF">AB205_0039610</name>
</gene>
<dbReference type="SUPFAM" id="SSF81383">
    <property type="entry name" value="F-box domain"/>
    <property type="match status" value="1"/>
</dbReference>
<keyword evidence="9" id="KW-0833">Ubl conjugation pathway</keyword>